<evidence type="ECO:0000256" key="3">
    <source>
        <dbReference type="ARBA" id="ARBA00022840"/>
    </source>
</evidence>
<evidence type="ECO:0000256" key="1">
    <source>
        <dbReference type="ARBA" id="ARBA00022741"/>
    </source>
</evidence>
<dbReference type="InterPro" id="IPR000330">
    <property type="entry name" value="SNF2_N"/>
</dbReference>
<sequence>MNLNTPYTLYRKRPLSARSQKSSQNTSLLASPTAQRPGRSICNNRNSNTNKVSSTNSSSSSGSNTRISKFNVLYRKFTTKKNKTWEGDAVLSLNSSTNFATIRNEDDVVIGRIKDADKVIFKGCFKCSGFEFELDDEIIYSKVPKLNLSSTPGHVPHSVIRAHKPSTFKSPLIVGAVEHPSPDISHSNNSSEENAAEKENKSEADSAPTQRKTAGSSSLYQSRKILAPDAPLYDISNVEDPLFMPDLPKSIDISEKPRRVVVDPSISSKLRPHQREGVKFLYSCLMGLKSPDMRGAILADEMGLGKTLQTITLIWTLLRQSPIAGQKPTINKVLICCPVSLVNNWKSEFSKWLGLNRLNVLTINSNKYQNEKQDIELFGRNNVYQVMIMGYEKMQSMSDLLSGVRFDLLVCDEGHRLKNSENKTMKTLESFNIRRRILLSGTPIQNDLVEFYTMANFTNPGIFGDLKTFQKEFIKPILDSRDPNCRNEKFIKNGKKKSRALVDKTNNFILRRSNLELTKYLPKRSDYIILVPPTPLQLQLLKTVIETKKFKSLIELDESVSGGTTGGAFNLINTFRKICNSPSLLKDDSFFLEVCERNSDSIDDVNFRKQLSKKVKSGKLLLLIKLLGMLHSDGEEKVVIVSNFTATLDIIESLFRSLNLVFLRLDGSTASNERSKIVDKFNKSSPDKVFALLLSAKAGGIGLNLVGASRIVLYDNDWNPAVDLQAIARIHRDGQKKEVKIYRLLTNGCIDEKIFQRQLAKQDLSDRFVDQAGGEKELFDRSELKDIFNVQFEKVEGYDYSNTHEMMMCQCKGDGITTMDDSCSDEKKEEAEAEMEPDLTSQRKVEVMKFVSALTFADHYKIEEENALDMKRQQLRRCMKGYRHLNPVSAANRDFRTDDAVLNRLLNEQDKAKPLVSFVFGKY</sequence>
<keyword evidence="2" id="KW-0378">Hydrolase</keyword>
<dbReference type="InterPro" id="IPR038718">
    <property type="entry name" value="SNF2-like_sf"/>
</dbReference>
<dbReference type="Gene3D" id="1.20.120.850">
    <property type="entry name" value="SWI2/SNF2 ATPases, N-terminal domain"/>
    <property type="match status" value="1"/>
</dbReference>
<dbReference type="CDD" id="cd18793">
    <property type="entry name" value="SF2_C_SNF"/>
    <property type="match status" value="1"/>
</dbReference>
<feature type="domain" description="Helicase C-terminal" evidence="6">
    <location>
        <begin position="622"/>
        <end position="779"/>
    </location>
</feature>
<feature type="region of interest" description="Disordered" evidence="4">
    <location>
        <begin position="179"/>
        <end position="220"/>
    </location>
</feature>
<evidence type="ECO:0000256" key="4">
    <source>
        <dbReference type="SAM" id="MobiDB-lite"/>
    </source>
</evidence>
<feature type="domain" description="Helicase ATP-binding" evidence="5">
    <location>
        <begin position="287"/>
        <end position="461"/>
    </location>
</feature>
<dbReference type="PROSITE" id="PS51192">
    <property type="entry name" value="HELICASE_ATP_BIND_1"/>
    <property type="match status" value="1"/>
</dbReference>
<dbReference type="FunFam" id="3.40.50.10810:FF:000020">
    <property type="entry name" value="DNA repair and recombination protein RAD54B"/>
    <property type="match status" value="1"/>
</dbReference>
<comment type="caution">
    <text evidence="7">The sequence shown here is derived from an EMBL/GenBank/DDBJ whole genome shotgun (WGS) entry which is preliminary data.</text>
</comment>
<dbReference type="GO" id="GO:0016787">
    <property type="term" value="F:hydrolase activity"/>
    <property type="evidence" value="ECO:0007669"/>
    <property type="project" value="UniProtKB-KW"/>
</dbReference>
<dbReference type="CDD" id="cd18004">
    <property type="entry name" value="DEXHc_RAD54"/>
    <property type="match status" value="1"/>
</dbReference>
<dbReference type="PROSITE" id="PS51194">
    <property type="entry name" value="HELICASE_CTER"/>
    <property type="match status" value="1"/>
</dbReference>
<dbReference type="SMART" id="SM00490">
    <property type="entry name" value="HELICc"/>
    <property type="match status" value="1"/>
</dbReference>
<dbReference type="Pfam" id="PF00271">
    <property type="entry name" value="Helicase_C"/>
    <property type="match status" value="1"/>
</dbReference>
<dbReference type="PANTHER" id="PTHR45629:SF7">
    <property type="entry name" value="DNA EXCISION REPAIR PROTEIN ERCC-6-RELATED"/>
    <property type="match status" value="1"/>
</dbReference>
<feature type="compositionally biased region" description="Polar residues" evidence="4">
    <location>
        <begin position="208"/>
        <end position="220"/>
    </location>
</feature>
<dbReference type="GO" id="GO:0015616">
    <property type="term" value="F:DNA translocase activity"/>
    <property type="evidence" value="ECO:0007669"/>
    <property type="project" value="TreeGrafter"/>
</dbReference>
<feature type="region of interest" description="Disordered" evidence="4">
    <location>
        <begin position="1"/>
        <end position="64"/>
    </location>
</feature>
<dbReference type="GO" id="GO:0005634">
    <property type="term" value="C:nucleus"/>
    <property type="evidence" value="ECO:0007669"/>
    <property type="project" value="TreeGrafter"/>
</dbReference>
<feature type="compositionally biased region" description="Low complexity" evidence="4">
    <location>
        <begin position="43"/>
        <end position="64"/>
    </location>
</feature>
<dbReference type="SMART" id="SM00487">
    <property type="entry name" value="DEXDc"/>
    <property type="match status" value="1"/>
</dbReference>
<dbReference type="Gene3D" id="3.40.50.10810">
    <property type="entry name" value="Tandem AAA-ATPase domain"/>
    <property type="match status" value="1"/>
</dbReference>
<dbReference type="GO" id="GO:0005524">
    <property type="term" value="F:ATP binding"/>
    <property type="evidence" value="ECO:0007669"/>
    <property type="project" value="InterPro"/>
</dbReference>
<dbReference type="InterPro" id="IPR050496">
    <property type="entry name" value="SNF2_RAD54_helicase_repair"/>
</dbReference>
<evidence type="ECO:0000313" key="8">
    <source>
        <dbReference type="Proteomes" id="UP000186136"/>
    </source>
</evidence>
<accession>A0A1Q2YL82</accession>
<dbReference type="OrthoDB" id="413460at2759"/>
<dbReference type="InterPro" id="IPR014001">
    <property type="entry name" value="Helicase_ATP-bd"/>
</dbReference>
<evidence type="ECO:0000259" key="5">
    <source>
        <dbReference type="PROSITE" id="PS51192"/>
    </source>
</evidence>
<dbReference type="Gene3D" id="3.40.50.300">
    <property type="entry name" value="P-loop containing nucleotide triphosphate hydrolases"/>
    <property type="match status" value="1"/>
</dbReference>
<gene>
    <name evidence="7" type="ORF">PMKS-003804</name>
</gene>
<dbReference type="EMBL" id="BDGI01000170">
    <property type="protein sequence ID" value="GAV30294.1"/>
    <property type="molecule type" value="Genomic_DNA"/>
</dbReference>
<keyword evidence="3" id="KW-0067">ATP-binding</keyword>
<evidence type="ECO:0000256" key="2">
    <source>
        <dbReference type="ARBA" id="ARBA00022801"/>
    </source>
</evidence>
<evidence type="ECO:0008006" key="9">
    <source>
        <dbReference type="Google" id="ProtNLM"/>
    </source>
</evidence>
<dbReference type="GO" id="GO:0007131">
    <property type="term" value="P:reciprocal meiotic recombination"/>
    <property type="evidence" value="ECO:0007669"/>
    <property type="project" value="TreeGrafter"/>
</dbReference>
<keyword evidence="1" id="KW-0547">Nucleotide-binding</keyword>
<dbReference type="SUPFAM" id="SSF52540">
    <property type="entry name" value="P-loop containing nucleoside triphosphate hydrolases"/>
    <property type="match status" value="2"/>
</dbReference>
<feature type="compositionally biased region" description="Basic and acidic residues" evidence="4">
    <location>
        <begin position="195"/>
        <end position="204"/>
    </location>
</feature>
<organism evidence="7 8">
    <name type="scientific">Pichia membranifaciens</name>
    <dbReference type="NCBI Taxonomy" id="4926"/>
    <lineage>
        <taxon>Eukaryota</taxon>
        <taxon>Fungi</taxon>
        <taxon>Dikarya</taxon>
        <taxon>Ascomycota</taxon>
        <taxon>Saccharomycotina</taxon>
        <taxon>Pichiomycetes</taxon>
        <taxon>Pichiales</taxon>
        <taxon>Pichiaceae</taxon>
        <taxon>Pichia</taxon>
    </lineage>
</organism>
<dbReference type="PANTHER" id="PTHR45629">
    <property type="entry name" value="SNF2/RAD54 FAMILY MEMBER"/>
    <property type="match status" value="1"/>
</dbReference>
<keyword evidence="8" id="KW-1185">Reference proteome</keyword>
<dbReference type="Pfam" id="PF00176">
    <property type="entry name" value="SNF2-rel_dom"/>
    <property type="match status" value="1"/>
</dbReference>
<protein>
    <recommendedName>
        <fullName evidence="9">DNA-dependent ATPase</fullName>
    </recommendedName>
</protein>
<feature type="compositionally biased region" description="Polar residues" evidence="4">
    <location>
        <begin position="17"/>
        <end position="34"/>
    </location>
</feature>
<proteinExistence type="predicted"/>
<dbReference type="AlphaFoldDB" id="A0A1Q2YL82"/>
<name>A0A1Q2YL82_9ASCO</name>
<evidence type="ECO:0000313" key="7">
    <source>
        <dbReference type="EMBL" id="GAV30294.1"/>
    </source>
</evidence>
<dbReference type="GO" id="GO:0000724">
    <property type="term" value="P:double-strand break repair via homologous recombination"/>
    <property type="evidence" value="ECO:0007669"/>
    <property type="project" value="TreeGrafter"/>
</dbReference>
<reference evidence="7 8" key="1">
    <citation type="submission" date="2016-08" db="EMBL/GenBank/DDBJ databases">
        <title>Whole genome shotgun sequence of Pichia membranifaciens KS47-1.</title>
        <authorList>
            <person name="Konishi M."/>
            <person name="Ishida M."/>
            <person name="Arakawa T."/>
            <person name="Kato Y."/>
            <person name="Horiuchi J."/>
        </authorList>
    </citation>
    <scope>NUCLEOTIDE SEQUENCE [LARGE SCALE GENOMIC DNA]</scope>
    <source>
        <strain evidence="7 8">KS47-1</strain>
    </source>
</reference>
<dbReference type="InterPro" id="IPR027417">
    <property type="entry name" value="P-loop_NTPase"/>
</dbReference>
<dbReference type="InterPro" id="IPR001650">
    <property type="entry name" value="Helicase_C-like"/>
</dbReference>
<dbReference type="InterPro" id="IPR049730">
    <property type="entry name" value="SNF2/RAD54-like_C"/>
</dbReference>
<evidence type="ECO:0000259" key="6">
    <source>
        <dbReference type="PROSITE" id="PS51194"/>
    </source>
</evidence>
<dbReference type="Proteomes" id="UP000186136">
    <property type="component" value="Unassembled WGS sequence"/>
</dbReference>